<dbReference type="InterPro" id="IPR021109">
    <property type="entry name" value="Peptidase_aspartic_dom_sf"/>
</dbReference>
<dbReference type="InterPro" id="IPR005162">
    <property type="entry name" value="Retrotrans_gag_dom"/>
</dbReference>
<sequence>MAVETRSQVNRQDLGGDGAREGETETIGDTRSLLDRTQAIEKALAEQDKKMDRNIADMIHMIPVQQASSSCQPKDKSPMTDSGSPDSYGSSLDYHRGGGSIPGHYPGVTRLGRVDFPRFDGERFSEWVCKVEDYFVLDATPDSSKVRMASMHFDSHASVWHHALVQTPFGQSLLNDWISYKLLMRERFVDALEDPIADLKNLRETAGIVEYHQKFEAIRARVSLSEDYLVRAYLAGLRLDTQVHIRMFQPQTVRQCLVLGRLYETAHPVAKGSLQGGTTAKFINSGNTTSVTKQNMSHRKEVGQEVVGSTLPKQARKYLSQEEMSERRAKGLCFQCDEKYTPDHYLKHKKTQVYMIEVGGEEEIWEQEESVELVSEEKDMPRVSISAVAGITDYHTLKVRGVRKKKVMFILPDTGSTHNFMDPRTAQKLGLSIQSAGISRVAVADGRVQWLAPLGDTTWNFQKLEMGFWWNKQRILLHGIKPGAVRTVKAKKFNEYDKDEVQVSMICAQEVVEEEDLTLYALELSRRTNEDNAAILQLKTEYADIFAEPTELPPFRKNHDHQIVLQSGSDPVNQRPYRYAVYQKNEIDRIVEELLTAGTIRVSSSPFSSPVVLVKKKDDTWRLCVDYRALNGKTVKNRFPIPLIEDLMDELGGSTVFSKIDLRAGYHQVKMAPEDVPKTAFKTHSGHFEYLVMPFGLTNAPATFQGLMNGIQGFSAEVRSDLF</sequence>
<accession>A0ABM0Y4U1</accession>
<evidence type="ECO:0000259" key="2">
    <source>
        <dbReference type="Pfam" id="PF00078"/>
    </source>
</evidence>
<dbReference type="PANTHER" id="PTHR24559">
    <property type="entry name" value="TRANSPOSON TY3-I GAG-POL POLYPROTEIN"/>
    <property type="match status" value="1"/>
</dbReference>
<evidence type="ECO:0000313" key="6">
    <source>
        <dbReference type="RefSeq" id="XP_010497078.1"/>
    </source>
</evidence>
<feature type="domain" description="Reverse transcriptase" evidence="2">
    <location>
        <begin position="614"/>
        <end position="711"/>
    </location>
</feature>
<dbReference type="RefSeq" id="XP_010495514.1">
    <property type="nucleotide sequence ID" value="XM_010497212.1"/>
</dbReference>
<organism evidence="4 5">
    <name type="scientific">Camelina sativa</name>
    <name type="common">False flax</name>
    <name type="synonym">Myagrum sativum</name>
    <dbReference type="NCBI Taxonomy" id="90675"/>
    <lineage>
        <taxon>Eukaryota</taxon>
        <taxon>Viridiplantae</taxon>
        <taxon>Streptophyta</taxon>
        <taxon>Embryophyta</taxon>
        <taxon>Tracheophyta</taxon>
        <taxon>Spermatophyta</taxon>
        <taxon>Magnoliopsida</taxon>
        <taxon>eudicotyledons</taxon>
        <taxon>Gunneridae</taxon>
        <taxon>Pentapetalae</taxon>
        <taxon>rosids</taxon>
        <taxon>malvids</taxon>
        <taxon>Brassicales</taxon>
        <taxon>Brassicaceae</taxon>
        <taxon>Camelineae</taxon>
        <taxon>Camelina</taxon>
    </lineage>
</organism>
<dbReference type="GeneID" id="104774108"/>
<dbReference type="Pfam" id="PF03732">
    <property type="entry name" value="Retrotrans_gag"/>
    <property type="match status" value="1"/>
</dbReference>
<evidence type="ECO:0000313" key="5">
    <source>
        <dbReference type="RefSeq" id="XP_010495514.1"/>
    </source>
</evidence>
<evidence type="ECO:0000256" key="1">
    <source>
        <dbReference type="SAM" id="MobiDB-lite"/>
    </source>
</evidence>
<gene>
    <name evidence="5" type="primary">LOC104772620</name>
    <name evidence="6" type="synonym">LOC104774108</name>
</gene>
<keyword evidence="4" id="KW-1185">Reference proteome</keyword>
<dbReference type="GeneID" id="104772620"/>
<feature type="region of interest" description="Disordered" evidence="1">
    <location>
        <begin position="64"/>
        <end position="93"/>
    </location>
</feature>
<dbReference type="RefSeq" id="XP_010497078.1">
    <property type="nucleotide sequence ID" value="XM_010498776.1"/>
</dbReference>
<dbReference type="InterPro" id="IPR043502">
    <property type="entry name" value="DNA/RNA_pol_sf"/>
</dbReference>
<dbReference type="Pfam" id="PF00078">
    <property type="entry name" value="RVT_1"/>
    <property type="match status" value="1"/>
</dbReference>
<feature type="region of interest" description="Disordered" evidence="1">
    <location>
        <begin position="1"/>
        <end position="34"/>
    </location>
</feature>
<feature type="compositionally biased region" description="Polar residues" evidence="1">
    <location>
        <begin position="1"/>
        <end position="11"/>
    </location>
</feature>
<proteinExistence type="predicted"/>
<reference evidence="4" key="2">
    <citation type="journal article" date="2014" name="Nat. Commun.">
        <title>The emerging biofuel crop Camelina sativa retains a highly undifferentiated hexaploid genome structure.</title>
        <authorList>
            <person name="Kagale S."/>
            <person name="Koh C."/>
            <person name="Nixon J."/>
            <person name="Bollina V."/>
            <person name="Clarke W.E."/>
            <person name="Tuteja R."/>
            <person name="Spillane C."/>
            <person name="Robinson S.J."/>
            <person name="Links M.G."/>
            <person name="Clarke C."/>
            <person name="Higgins E.E."/>
            <person name="Huebert T."/>
            <person name="Sharpe A.G."/>
            <person name="Parkin I.A."/>
        </authorList>
    </citation>
    <scope>NUCLEOTIDE SEQUENCE [LARGE SCALE GENOMIC DNA]</scope>
    <source>
        <strain evidence="4">r\DH55</strain>
    </source>
</reference>
<dbReference type="InterPro" id="IPR000477">
    <property type="entry name" value="RT_dom"/>
</dbReference>
<reference evidence="5 6" key="3">
    <citation type="submission" date="2025-05" db="UniProtKB">
        <authorList>
            <consortium name="RefSeq"/>
        </authorList>
    </citation>
    <scope>IDENTIFICATION</scope>
    <source>
        <tissue evidence="5 6">Leaf</tissue>
    </source>
</reference>
<dbReference type="CDD" id="cd01647">
    <property type="entry name" value="RT_LTR"/>
    <property type="match status" value="1"/>
</dbReference>
<feature type="domain" description="Retrotransposon gag" evidence="3">
    <location>
        <begin position="147"/>
        <end position="238"/>
    </location>
</feature>
<reference evidence="4" key="1">
    <citation type="journal article" date="1997" name="Nucleic Acids Res.">
        <title>tRNAscan-SE: a program for improved detection of transfer RNA genes in genomic sequence.</title>
        <authorList>
            <person name="Lowe T.M."/>
            <person name="Eddy S.R."/>
        </authorList>
    </citation>
    <scope>NUCLEOTIDE SEQUENCE [LARGE SCALE GENOMIC DNA]</scope>
    <source>
        <strain evidence="4">r\DH55</strain>
    </source>
</reference>
<name>A0ABM0Y4U1_CAMSA</name>
<dbReference type="SUPFAM" id="SSF56672">
    <property type="entry name" value="DNA/RNA polymerases"/>
    <property type="match status" value="1"/>
</dbReference>
<evidence type="ECO:0000259" key="3">
    <source>
        <dbReference type="Pfam" id="PF03732"/>
    </source>
</evidence>
<dbReference type="Proteomes" id="UP000694864">
    <property type="component" value="Chromosome 20"/>
</dbReference>
<feature type="compositionally biased region" description="Polar residues" evidence="1">
    <location>
        <begin position="79"/>
        <end position="90"/>
    </location>
</feature>
<dbReference type="Gene3D" id="2.40.70.10">
    <property type="entry name" value="Acid Proteases"/>
    <property type="match status" value="1"/>
</dbReference>
<dbReference type="PANTHER" id="PTHR24559:SF450">
    <property type="entry name" value="RNA-DIRECTED DNA POLYMERASE HOMOLOG"/>
    <property type="match status" value="1"/>
</dbReference>
<dbReference type="Gene3D" id="3.10.10.10">
    <property type="entry name" value="HIV Type 1 Reverse Transcriptase, subunit A, domain 1"/>
    <property type="match status" value="1"/>
</dbReference>
<protein>
    <submittedName>
        <fullName evidence="5">Uncharacterized protein LOC104772620</fullName>
    </submittedName>
    <submittedName>
        <fullName evidence="6">Uncharacterized protein LOC104774108</fullName>
    </submittedName>
</protein>
<evidence type="ECO:0000313" key="4">
    <source>
        <dbReference type="Proteomes" id="UP000694864"/>
    </source>
</evidence>
<dbReference type="InterPro" id="IPR053134">
    <property type="entry name" value="RNA-dir_DNA_polymerase"/>
</dbReference>
<dbReference type="CDD" id="cd00303">
    <property type="entry name" value="retropepsin_like"/>
    <property type="match status" value="1"/>
</dbReference>